<accession>A0A0A8X922</accession>
<reference evidence="3 4" key="1">
    <citation type="submission" date="2013-06" db="EMBL/GenBank/DDBJ databases">
        <title>Whole genome shotgun sequence of Bacillus selenatarsenatis SF-1.</title>
        <authorList>
            <person name="Kuroda M."/>
            <person name="Sei K."/>
            <person name="Yamashita M."/>
            <person name="Ike M."/>
        </authorList>
    </citation>
    <scope>NUCLEOTIDE SEQUENCE [LARGE SCALE GENOMIC DNA]</scope>
    <source>
        <strain evidence="3 4">SF-1</strain>
    </source>
</reference>
<feature type="domain" description="HDOD" evidence="2">
    <location>
        <begin position="201"/>
        <end position="395"/>
    </location>
</feature>
<evidence type="ECO:0000313" key="3">
    <source>
        <dbReference type="EMBL" id="GAM14671.1"/>
    </source>
</evidence>
<evidence type="ECO:0000259" key="1">
    <source>
        <dbReference type="PROSITE" id="PS50883"/>
    </source>
</evidence>
<dbReference type="PANTHER" id="PTHR33525">
    <property type="match status" value="1"/>
</dbReference>
<dbReference type="InterPro" id="IPR001633">
    <property type="entry name" value="EAL_dom"/>
</dbReference>
<feature type="domain" description="EAL" evidence="1">
    <location>
        <begin position="1"/>
        <end position="207"/>
    </location>
</feature>
<dbReference type="PANTHER" id="PTHR33525:SF4">
    <property type="entry name" value="CYCLIC DI-GMP PHOSPHODIESTERASE CDGJ"/>
    <property type="match status" value="1"/>
</dbReference>
<dbReference type="AlphaFoldDB" id="A0A0A8X922"/>
<dbReference type="SUPFAM" id="SSF141868">
    <property type="entry name" value="EAL domain-like"/>
    <property type="match status" value="1"/>
</dbReference>
<dbReference type="InterPro" id="IPR013976">
    <property type="entry name" value="HDOD"/>
</dbReference>
<dbReference type="Gene3D" id="3.20.20.450">
    <property type="entry name" value="EAL domain"/>
    <property type="match status" value="1"/>
</dbReference>
<dbReference type="SUPFAM" id="SSF109604">
    <property type="entry name" value="HD-domain/PDEase-like"/>
    <property type="match status" value="1"/>
</dbReference>
<dbReference type="Gene3D" id="1.10.3210.10">
    <property type="entry name" value="Hypothetical protein af1432"/>
    <property type="match status" value="1"/>
</dbReference>
<sequence>MDIYVARQPIFDINEKTVAYELLYRNSSVNNYQHTDGDQATTDVIVNSFLNIGIKELSNGKPCFINFTDKLLKLGVPSYFNPLSIVVEILETVELNEDILRICKELKEHGYTIALDDFFVSQWNDLTVRLLDYIDIIKIDFRTTNRSDRQEMIRFIKNRNIQFLAEKVETIEEYIEAKEDGFVYFQGFYFSKPVILNSYDIPSYYHSYFQILKEIESPEPDLEKIKDVIEKDISLSYKLLRLINNPVFRPKNEVSSIKQAIILLGLNEIKKWIYVLAIRGADKGSGGTKEREIIELSLKRGKLGELIGRKVGREVLASKYFLLGMFSLMDSLLHHPMEELLEDLPFSNALKDALSGEKNDEYVMLQFLKDIEHAFHEDVELTFNPTTMPMEELFRLYGEASDWATKVLSEVNI</sequence>
<name>A0A0A8X922_MESS1</name>
<dbReference type="InterPro" id="IPR035919">
    <property type="entry name" value="EAL_sf"/>
</dbReference>
<organism evidence="3 4">
    <name type="scientific">Mesobacillus selenatarsenatis (strain DSM 18680 / JCM 14380 / FERM P-15431 / SF-1)</name>
    <dbReference type="NCBI Taxonomy" id="1321606"/>
    <lineage>
        <taxon>Bacteria</taxon>
        <taxon>Bacillati</taxon>
        <taxon>Bacillota</taxon>
        <taxon>Bacilli</taxon>
        <taxon>Bacillales</taxon>
        <taxon>Bacillaceae</taxon>
        <taxon>Mesobacillus</taxon>
    </lineage>
</organism>
<dbReference type="PROSITE" id="PS50883">
    <property type="entry name" value="EAL"/>
    <property type="match status" value="1"/>
</dbReference>
<dbReference type="InterPro" id="IPR052340">
    <property type="entry name" value="RNase_Y/CdgJ"/>
</dbReference>
<dbReference type="PIRSF" id="PIRSF003180">
    <property type="entry name" value="DiGMPpdiest_YuxH"/>
    <property type="match status" value="1"/>
</dbReference>
<proteinExistence type="predicted"/>
<dbReference type="EMBL" id="BASE01000065">
    <property type="protein sequence ID" value="GAM14671.1"/>
    <property type="molecule type" value="Genomic_DNA"/>
</dbReference>
<gene>
    <name evidence="3" type="ORF">SAMD00020551_2824</name>
</gene>
<dbReference type="InterPro" id="IPR014408">
    <property type="entry name" value="dGMP_Pdiesterase_EAL/HD-GYP"/>
</dbReference>
<keyword evidence="4" id="KW-1185">Reference proteome</keyword>
<dbReference type="Proteomes" id="UP000031014">
    <property type="component" value="Unassembled WGS sequence"/>
</dbReference>
<evidence type="ECO:0000313" key="4">
    <source>
        <dbReference type="Proteomes" id="UP000031014"/>
    </source>
</evidence>
<dbReference type="RefSeq" id="WP_041966401.1">
    <property type="nucleotide sequence ID" value="NZ_BASE01000065.1"/>
</dbReference>
<dbReference type="Pfam" id="PF08668">
    <property type="entry name" value="HDOD"/>
    <property type="match status" value="1"/>
</dbReference>
<dbReference type="OrthoDB" id="9804751at2"/>
<dbReference type="Pfam" id="PF00563">
    <property type="entry name" value="EAL"/>
    <property type="match status" value="1"/>
</dbReference>
<evidence type="ECO:0000259" key="2">
    <source>
        <dbReference type="PROSITE" id="PS51833"/>
    </source>
</evidence>
<dbReference type="SMART" id="SM00052">
    <property type="entry name" value="EAL"/>
    <property type="match status" value="1"/>
</dbReference>
<dbReference type="STRING" id="1321606.SAMD00020551_2824"/>
<protein>
    <submittedName>
        <fullName evidence="3">Predicted signal transduction protein</fullName>
    </submittedName>
</protein>
<dbReference type="PROSITE" id="PS51833">
    <property type="entry name" value="HDOD"/>
    <property type="match status" value="1"/>
</dbReference>
<comment type="caution">
    <text evidence="3">The sequence shown here is derived from an EMBL/GenBank/DDBJ whole genome shotgun (WGS) entry which is preliminary data.</text>
</comment>